<feature type="signal peptide" evidence="2">
    <location>
        <begin position="1"/>
        <end position="20"/>
    </location>
</feature>
<dbReference type="RefSeq" id="XP_012208367.1">
    <property type="nucleotide sequence ID" value="XM_012352977.1"/>
</dbReference>
<evidence type="ECO:0000313" key="4">
    <source>
        <dbReference type="Proteomes" id="UP000030745"/>
    </source>
</evidence>
<evidence type="ECO:0000256" key="1">
    <source>
        <dbReference type="SAM" id="MobiDB-lite"/>
    </source>
</evidence>
<evidence type="ECO:0008006" key="5">
    <source>
        <dbReference type="Google" id="ProtNLM"/>
    </source>
</evidence>
<evidence type="ECO:0000313" key="3">
    <source>
        <dbReference type="EMBL" id="KDO20877.1"/>
    </source>
</evidence>
<name>A0A067C242_SAPPC</name>
<feature type="chain" id="PRO_5001637319" description="RxLR effector protein" evidence="2">
    <location>
        <begin position="21"/>
        <end position="53"/>
    </location>
</feature>
<evidence type="ECO:0000256" key="2">
    <source>
        <dbReference type="SAM" id="SignalP"/>
    </source>
</evidence>
<reference evidence="3 4" key="1">
    <citation type="journal article" date="2013" name="PLoS Genet.">
        <title>Distinctive expansion of potential virulence genes in the genome of the oomycete fish pathogen Saprolegnia parasitica.</title>
        <authorList>
            <person name="Jiang R.H."/>
            <person name="de Bruijn I."/>
            <person name="Haas B.J."/>
            <person name="Belmonte R."/>
            <person name="Lobach L."/>
            <person name="Christie J."/>
            <person name="van den Ackerveken G."/>
            <person name="Bottin A."/>
            <person name="Bulone V."/>
            <person name="Diaz-Moreno S.M."/>
            <person name="Dumas B."/>
            <person name="Fan L."/>
            <person name="Gaulin E."/>
            <person name="Govers F."/>
            <person name="Grenville-Briggs L.J."/>
            <person name="Horner N.R."/>
            <person name="Levin J.Z."/>
            <person name="Mammella M."/>
            <person name="Meijer H.J."/>
            <person name="Morris P."/>
            <person name="Nusbaum C."/>
            <person name="Oome S."/>
            <person name="Phillips A.J."/>
            <person name="van Rooyen D."/>
            <person name="Rzeszutek E."/>
            <person name="Saraiva M."/>
            <person name="Secombes C.J."/>
            <person name="Seidl M.F."/>
            <person name="Snel B."/>
            <person name="Stassen J.H."/>
            <person name="Sykes S."/>
            <person name="Tripathy S."/>
            <person name="van den Berg H."/>
            <person name="Vega-Arreguin J.C."/>
            <person name="Wawra S."/>
            <person name="Young S.K."/>
            <person name="Zeng Q."/>
            <person name="Dieguez-Uribeondo J."/>
            <person name="Russ C."/>
            <person name="Tyler B.M."/>
            <person name="van West P."/>
        </authorList>
    </citation>
    <scope>NUCLEOTIDE SEQUENCE [LARGE SCALE GENOMIC DNA]</scope>
    <source>
        <strain evidence="3 4">CBS 223.65</strain>
    </source>
</reference>
<dbReference type="AlphaFoldDB" id="A0A067C242"/>
<organism evidence="3 4">
    <name type="scientific">Saprolegnia parasitica (strain CBS 223.65)</name>
    <dbReference type="NCBI Taxonomy" id="695850"/>
    <lineage>
        <taxon>Eukaryota</taxon>
        <taxon>Sar</taxon>
        <taxon>Stramenopiles</taxon>
        <taxon>Oomycota</taxon>
        <taxon>Saprolegniomycetes</taxon>
        <taxon>Saprolegniales</taxon>
        <taxon>Saprolegniaceae</taxon>
        <taxon>Saprolegnia</taxon>
    </lineage>
</organism>
<proteinExistence type="predicted"/>
<sequence>MGGWVLLGLLGSVVQFQSTALDVDHHAPTTTDDDVDLEKEHASDDSSVAYWRH</sequence>
<keyword evidence="4" id="KW-1185">Reference proteome</keyword>
<dbReference type="KEGG" id="spar:SPRG_14109"/>
<dbReference type="GeneID" id="24135936"/>
<feature type="region of interest" description="Disordered" evidence="1">
    <location>
        <begin position="25"/>
        <end position="53"/>
    </location>
</feature>
<protein>
    <recommendedName>
        <fullName evidence="5">RxLR effector protein</fullName>
    </recommendedName>
</protein>
<gene>
    <name evidence="3" type="ORF">SPRG_14109</name>
</gene>
<accession>A0A067C242</accession>
<keyword evidence="2" id="KW-0732">Signal</keyword>
<dbReference type="VEuPathDB" id="FungiDB:SPRG_14109"/>
<dbReference type="EMBL" id="KK583300">
    <property type="protein sequence ID" value="KDO20877.1"/>
    <property type="molecule type" value="Genomic_DNA"/>
</dbReference>
<dbReference type="Proteomes" id="UP000030745">
    <property type="component" value="Unassembled WGS sequence"/>
</dbReference>